<dbReference type="Proteomes" id="UP000019116">
    <property type="component" value="Chromosome 4D"/>
</dbReference>
<dbReference type="Gramene" id="TraesARI4D03G02457670.1">
    <property type="protein sequence ID" value="TraesARI4D03G02457670.1.CDS1"/>
    <property type="gene ID" value="TraesARI4D03G02457670"/>
</dbReference>
<dbReference type="Gramene" id="TraesJAG4D03G02416700.1">
    <property type="protein sequence ID" value="TraesJAG4D03G02416700.1.CDS1"/>
    <property type="gene ID" value="TraesJAG4D03G02416700"/>
</dbReference>
<keyword evidence="4" id="KW-1185">Reference proteome</keyword>
<organism evidence="3">
    <name type="scientific">Triticum aestivum</name>
    <name type="common">Wheat</name>
    <dbReference type="NCBI Taxonomy" id="4565"/>
    <lineage>
        <taxon>Eukaryota</taxon>
        <taxon>Viridiplantae</taxon>
        <taxon>Streptophyta</taxon>
        <taxon>Embryophyta</taxon>
        <taxon>Tracheophyta</taxon>
        <taxon>Spermatophyta</taxon>
        <taxon>Magnoliopsida</taxon>
        <taxon>Liliopsida</taxon>
        <taxon>Poales</taxon>
        <taxon>Poaceae</taxon>
        <taxon>BOP clade</taxon>
        <taxon>Pooideae</taxon>
        <taxon>Triticodae</taxon>
        <taxon>Triticeae</taxon>
        <taxon>Triticinae</taxon>
        <taxon>Triticum</taxon>
    </lineage>
</organism>
<dbReference type="Gramene" id="TraesCS4D02G023200.1">
    <property type="protein sequence ID" value="TraesCS4D02G023200.1.cds1"/>
    <property type="gene ID" value="TraesCS4D02G023200"/>
</dbReference>
<dbReference type="EnsemblPlants" id="TraesCS4D02G023200.1">
    <property type="protein sequence ID" value="TraesCS4D02G023200.1.cds1"/>
    <property type="gene ID" value="TraesCS4D02G023200"/>
</dbReference>
<evidence type="ECO:0000313" key="3">
    <source>
        <dbReference type="EnsemblPlants" id="TraesCS4D02G023200.1.cds1"/>
    </source>
</evidence>
<evidence type="ECO:0000256" key="2">
    <source>
        <dbReference type="SAM" id="SignalP"/>
    </source>
</evidence>
<dbReference type="Gramene" id="TraesCLE_scaffold_016972_01G000100.1">
    <property type="protein sequence ID" value="TraesCLE_scaffold_016972_01G000100.1"/>
    <property type="gene ID" value="TraesCLE_scaffold_016972_01G000100"/>
</dbReference>
<name>A0A3B6JC78_WHEAT</name>
<protein>
    <submittedName>
        <fullName evidence="3">Uncharacterized protein</fullName>
    </submittedName>
</protein>
<accession>A0A3B6JC78</accession>
<feature type="chain" id="PRO_5043176079" evidence="2">
    <location>
        <begin position="24"/>
        <end position="135"/>
    </location>
</feature>
<dbReference type="Gramene" id="TraesSYM4D03G02446170.1">
    <property type="protein sequence ID" value="TraesSYM4D03G02446170.1.CDS1"/>
    <property type="gene ID" value="TraesSYM4D03G02446170"/>
</dbReference>
<dbReference type="Gramene" id="TraesROB_scaffold_080495_01G000100.1">
    <property type="protein sequence ID" value="TraesROB_scaffold_080495_01G000100.1"/>
    <property type="gene ID" value="TraesROB_scaffold_080495_01G000100"/>
</dbReference>
<sequence>MAKTMTMIMLLLVSSLLSHSSESSQSHLQITLDVHKQTFAELDQAMQIALSLGLPPQRRPIGADAALKESLLSLMQAIAHRMEAPHGLPSIDEGGQAIPLPKTLPARRRQPHPSSWMNMKTDDKEAPPATPTAAP</sequence>
<dbReference type="Gramene" id="TraesCAD_scaffold_014986_01G000200.1">
    <property type="protein sequence ID" value="TraesCAD_scaffold_014986_01G000200.1"/>
    <property type="gene ID" value="TraesCAD_scaffold_014986_01G000200"/>
</dbReference>
<dbReference type="Gramene" id="TraesLAC4D03G02372640.1">
    <property type="protein sequence ID" value="TraesLAC4D03G02372640.1.CDS1"/>
    <property type="gene ID" value="TraesLAC4D03G02372640"/>
</dbReference>
<reference evidence="3" key="1">
    <citation type="submission" date="2018-08" db="EMBL/GenBank/DDBJ databases">
        <authorList>
            <person name="Rossello M."/>
        </authorList>
    </citation>
    <scope>NUCLEOTIDE SEQUENCE [LARGE SCALE GENOMIC DNA]</scope>
    <source>
        <strain evidence="3">cv. Chinese Spring</strain>
    </source>
</reference>
<feature type="region of interest" description="Disordered" evidence="1">
    <location>
        <begin position="85"/>
        <end position="135"/>
    </location>
</feature>
<evidence type="ECO:0000256" key="1">
    <source>
        <dbReference type="SAM" id="MobiDB-lite"/>
    </source>
</evidence>
<feature type="signal peptide" evidence="2">
    <location>
        <begin position="1"/>
        <end position="23"/>
    </location>
</feature>
<dbReference type="Gramene" id="TraesWEE_scaffold_063525_01G000100.1">
    <property type="protein sequence ID" value="TraesWEE_scaffold_063525_01G000100.1"/>
    <property type="gene ID" value="TraesWEE_scaffold_063525_01G000100"/>
</dbReference>
<dbReference type="AlphaFoldDB" id="A0A3B6JC78"/>
<dbReference type="Gramene" id="TraesSTA4D03G02414400.1">
    <property type="protein sequence ID" value="TraesSTA4D03G02414400.1.CDS1"/>
    <property type="gene ID" value="TraesSTA4D03G02414400"/>
</dbReference>
<keyword evidence="2" id="KW-0732">Signal</keyword>
<proteinExistence type="predicted"/>
<dbReference type="Gramene" id="TraesJUL4D03G02438230.1">
    <property type="protein sequence ID" value="TraesJUL4D03G02438230.1.CDS1"/>
    <property type="gene ID" value="TraesJUL4D03G02438230"/>
</dbReference>
<dbReference type="Gramene" id="TraesLDM4D03G02421140.1">
    <property type="protein sequence ID" value="TraesLDM4D03G02421140.1.CDS1"/>
    <property type="gene ID" value="TraesLDM4D03G02421140"/>
</dbReference>
<evidence type="ECO:0000313" key="4">
    <source>
        <dbReference type="Proteomes" id="UP000019116"/>
    </source>
</evidence>
<dbReference type="Gramene" id="TraesNOR4D03G02437180.1">
    <property type="protein sequence ID" value="TraesNOR4D03G02437180.1.CDS1"/>
    <property type="gene ID" value="TraesNOR4D03G02437180"/>
</dbReference>
<dbReference type="Gramene" id="TraesMAC4D03G02417490.1">
    <property type="protein sequence ID" value="TraesMAC4D03G02417490.1.CDS1"/>
    <property type="gene ID" value="TraesMAC4D03G02417490"/>
</dbReference>
<dbReference type="Gramene" id="TraesCS4D03G0037500.1">
    <property type="protein sequence ID" value="TraesCS4D03G0037500.1.CDS1"/>
    <property type="gene ID" value="TraesCS4D03G0037500"/>
</dbReference>
<reference evidence="3" key="2">
    <citation type="submission" date="2018-10" db="UniProtKB">
        <authorList>
            <consortium name="EnsemblPlants"/>
        </authorList>
    </citation>
    <scope>IDENTIFICATION</scope>
</reference>